<organism evidence="1 2">
    <name type="scientific">Nonomuraea cypriaca</name>
    <dbReference type="NCBI Taxonomy" id="1187855"/>
    <lineage>
        <taxon>Bacteria</taxon>
        <taxon>Bacillati</taxon>
        <taxon>Actinomycetota</taxon>
        <taxon>Actinomycetes</taxon>
        <taxon>Streptosporangiales</taxon>
        <taxon>Streptosporangiaceae</taxon>
        <taxon>Nonomuraea</taxon>
    </lineage>
</organism>
<dbReference type="Proteomes" id="UP000605361">
    <property type="component" value="Unassembled WGS sequence"/>
</dbReference>
<comment type="caution">
    <text evidence="1">The sequence shown here is derived from an EMBL/GenBank/DDBJ whole genome shotgun (WGS) entry which is preliminary data.</text>
</comment>
<evidence type="ECO:0000313" key="2">
    <source>
        <dbReference type="Proteomes" id="UP000605361"/>
    </source>
</evidence>
<proteinExistence type="predicted"/>
<evidence type="ECO:0000313" key="1">
    <source>
        <dbReference type="EMBL" id="MBF8189130.1"/>
    </source>
</evidence>
<accession>A0A931AFF2</accession>
<dbReference type="RefSeq" id="WP_195898071.1">
    <property type="nucleotide sequence ID" value="NZ_JADOGI010000083.1"/>
</dbReference>
<gene>
    <name evidence="1" type="ORF">ITP53_26040</name>
</gene>
<name>A0A931AFF2_9ACTN</name>
<protein>
    <submittedName>
        <fullName evidence="1">Uncharacterized protein</fullName>
    </submittedName>
</protein>
<keyword evidence="2" id="KW-1185">Reference proteome</keyword>
<reference evidence="1" key="1">
    <citation type="submission" date="2020-11" db="EMBL/GenBank/DDBJ databases">
        <title>Whole-genome analyses of Nonomuraea sp. K274.</title>
        <authorList>
            <person name="Veyisoglu A."/>
        </authorList>
    </citation>
    <scope>NUCLEOTIDE SEQUENCE</scope>
    <source>
        <strain evidence="1">K274</strain>
    </source>
</reference>
<sequence>MPNTAIFALAYPDPVDAPDGPTQMQALAESVETALDGIYAGIPFGGDVSVGGNLSTDGSLTVSGTSTLNNVNAGEVSTTLVESTGDISAGGDVYAHGLAVAYVVKAKVHKGSLVDTNTTSTSSYQNISGANLQSVPVVAGHLYKVEYQFAITSSVADDRIRYQILNGGDQLGSHSPIVRIETASTYTAATISFLWKAATTEVISNLNLAQIRYSGSGSVSTRVEVASFSAMAWDLGLAGAISNV</sequence>
<dbReference type="AlphaFoldDB" id="A0A931AFF2"/>
<dbReference type="EMBL" id="JADOGI010000083">
    <property type="protein sequence ID" value="MBF8189130.1"/>
    <property type="molecule type" value="Genomic_DNA"/>
</dbReference>